<keyword evidence="1" id="KW-0175">Coiled coil</keyword>
<sequence>MASNRASLFVGAGNEEVEKGFDHLIDNFVPSFDPHYDFTSLSNLNTGYIDIFQQLENKYEQNGPTTGNDSPNMPTLSMSFPPTTVSFPEMKAKLTPDTSQAPNQSSIGSSDREIIKSELQRLVRNHENVTSTRFSIQQKRAKLREKRAASTNLGITLMRELNAHFAQEETPSPLLALFEQYQKSWAEYLLTENEYEDEEDKLDEGEYQLENTQQKIKIAIEQYDSDKGFIANLDPIQDQENPAPNVSFEAGAYPPLLAEYLTRCGTLDLVTERLWDLRMEHKEAFDDYQNGIGLRASQPNEDTIDLLTNFKKYEGEILHEKEALEREIEQLKTQCQEKGLFEDSLGLQLTDNELEAPLLDPLQSLPAYKHILWGRGTPRFFESALSQEPVETGAFINKWIFHQLCQSSLEVLQFRQSLSSQNVKVDSDEELLDLALRYWKFDGAAKPVSRPISEPCSDTFKDSGLKPPDMRADDIDLKPTVIHPSEADFTHRRPGKDSEKC</sequence>
<dbReference type="EMBL" id="DS995704">
    <property type="protein sequence ID" value="EEQ31371.1"/>
    <property type="molecule type" value="Genomic_DNA"/>
</dbReference>
<keyword evidence="4" id="KW-1185">Reference proteome</keyword>
<dbReference type="OMA" id="INKWIFH"/>
<reference evidence="4" key="1">
    <citation type="journal article" date="2012" name="MBio">
        <title>Comparative genome analysis of Trichophyton rubrum and related dermatophytes reveals candidate genes involved in infection.</title>
        <authorList>
            <person name="Martinez D.A."/>
            <person name="Oliver B.G."/>
            <person name="Graeser Y."/>
            <person name="Goldberg J.M."/>
            <person name="Li W."/>
            <person name="Martinez-Rossi N.M."/>
            <person name="Monod M."/>
            <person name="Shelest E."/>
            <person name="Barton R.C."/>
            <person name="Birch E."/>
            <person name="Brakhage A.A."/>
            <person name="Chen Z."/>
            <person name="Gurr S.J."/>
            <person name="Heiman D."/>
            <person name="Heitman J."/>
            <person name="Kosti I."/>
            <person name="Rossi A."/>
            <person name="Saif S."/>
            <person name="Samalova M."/>
            <person name="Saunders C.W."/>
            <person name="Shea T."/>
            <person name="Summerbell R.C."/>
            <person name="Xu J."/>
            <person name="Young S."/>
            <person name="Zeng Q."/>
            <person name="Birren B.W."/>
            <person name="Cuomo C.A."/>
            <person name="White T.C."/>
        </authorList>
    </citation>
    <scope>NUCLEOTIDE SEQUENCE [LARGE SCALE GENOMIC DNA]</scope>
    <source>
        <strain evidence="4">ATCC MYA-4605 / CBS 113480</strain>
    </source>
</reference>
<dbReference type="OrthoDB" id="3553547at2759"/>
<name>C5FP55_ARTOC</name>
<dbReference type="Proteomes" id="UP000002035">
    <property type="component" value="Unassembled WGS sequence"/>
</dbReference>
<dbReference type="eggNOG" id="ENOG502QQEE">
    <property type="taxonomic scope" value="Eukaryota"/>
</dbReference>
<dbReference type="RefSeq" id="XP_002846453.1">
    <property type="nucleotide sequence ID" value="XM_002846407.1"/>
</dbReference>
<evidence type="ECO:0000256" key="1">
    <source>
        <dbReference type="SAM" id="Coils"/>
    </source>
</evidence>
<feature type="coiled-coil region" evidence="1">
    <location>
        <begin position="195"/>
        <end position="222"/>
    </location>
</feature>
<gene>
    <name evidence="3" type="ORF">MCYG_04190</name>
</gene>
<dbReference type="HOGENOM" id="CLU_483283_0_0_1"/>
<organism evidence="3 4">
    <name type="scientific">Arthroderma otae (strain ATCC MYA-4605 / CBS 113480)</name>
    <name type="common">Microsporum canis</name>
    <dbReference type="NCBI Taxonomy" id="554155"/>
    <lineage>
        <taxon>Eukaryota</taxon>
        <taxon>Fungi</taxon>
        <taxon>Dikarya</taxon>
        <taxon>Ascomycota</taxon>
        <taxon>Pezizomycotina</taxon>
        <taxon>Eurotiomycetes</taxon>
        <taxon>Eurotiomycetidae</taxon>
        <taxon>Onygenales</taxon>
        <taxon>Arthrodermataceae</taxon>
        <taxon>Microsporum</taxon>
    </lineage>
</organism>
<evidence type="ECO:0000256" key="2">
    <source>
        <dbReference type="SAM" id="MobiDB-lite"/>
    </source>
</evidence>
<dbReference type="VEuPathDB" id="FungiDB:MCYG_04190"/>
<dbReference type="GeneID" id="9224523"/>
<proteinExistence type="predicted"/>
<feature type="compositionally biased region" description="Basic and acidic residues" evidence="2">
    <location>
        <begin position="485"/>
        <end position="501"/>
    </location>
</feature>
<accession>C5FP55</accession>
<evidence type="ECO:0000313" key="3">
    <source>
        <dbReference type="EMBL" id="EEQ31371.1"/>
    </source>
</evidence>
<protein>
    <submittedName>
        <fullName evidence="3">Uncharacterized protein</fullName>
    </submittedName>
</protein>
<dbReference type="STRING" id="554155.C5FP55"/>
<feature type="compositionally biased region" description="Basic and acidic residues" evidence="2">
    <location>
        <begin position="459"/>
        <end position="477"/>
    </location>
</feature>
<dbReference type="AlphaFoldDB" id="C5FP55"/>
<feature type="region of interest" description="Disordered" evidence="2">
    <location>
        <begin position="452"/>
        <end position="501"/>
    </location>
</feature>
<evidence type="ECO:0000313" key="4">
    <source>
        <dbReference type="Proteomes" id="UP000002035"/>
    </source>
</evidence>